<dbReference type="AlphaFoldDB" id="A0A9X3UF17"/>
<comment type="caution">
    <text evidence="2">The sequence shown here is derived from an EMBL/GenBank/DDBJ whole genome shotgun (WGS) entry which is preliminary data.</text>
</comment>
<reference evidence="2" key="1">
    <citation type="submission" date="2022-11" db="EMBL/GenBank/DDBJ databases">
        <title>Draft genome sequence of Hoeflea poritis E7-10 and Hoeflea prorocentri PM5-8, separated from scleractinian coral Porites lutea and marine dinoflagellate.</title>
        <authorList>
            <person name="Zhang G."/>
            <person name="Wei Q."/>
            <person name="Cai L."/>
        </authorList>
    </citation>
    <scope>NUCLEOTIDE SEQUENCE</scope>
    <source>
        <strain evidence="2">PM5-8</strain>
    </source>
</reference>
<keyword evidence="3" id="KW-1185">Reference proteome</keyword>
<evidence type="ECO:0000313" key="2">
    <source>
        <dbReference type="EMBL" id="MDA5397902.1"/>
    </source>
</evidence>
<sequence>MFRKITLHAVLSAAIAVPALLGGQVTPASAFGWHHFAACDSPSVFRTISHRFRIADRNVIQRDLAIVDYLDVYERNYEPATEMHRIARRYCQGKVAMSDGHTRSIWYLIEKGQGFAGVGDNVEFCIDGLDPWHVYGAYCRSVR</sequence>
<evidence type="ECO:0000313" key="3">
    <source>
        <dbReference type="Proteomes" id="UP001151234"/>
    </source>
</evidence>
<evidence type="ECO:0008006" key="4">
    <source>
        <dbReference type="Google" id="ProtNLM"/>
    </source>
</evidence>
<dbReference type="Proteomes" id="UP001151234">
    <property type="component" value="Unassembled WGS sequence"/>
</dbReference>
<protein>
    <recommendedName>
        <fullName evidence="4">Cytoplasmic protein</fullName>
    </recommendedName>
</protein>
<name>A0A9X3UF17_9HYPH</name>
<gene>
    <name evidence="2" type="ORF">OQ273_04880</name>
</gene>
<feature type="chain" id="PRO_5040719188" description="Cytoplasmic protein" evidence="1">
    <location>
        <begin position="31"/>
        <end position="143"/>
    </location>
</feature>
<dbReference type="RefSeq" id="WP_267989348.1">
    <property type="nucleotide sequence ID" value="NZ_JAPJZI010000001.1"/>
</dbReference>
<proteinExistence type="predicted"/>
<organism evidence="2 3">
    <name type="scientific">Hoeflea prorocentri</name>
    <dbReference type="NCBI Taxonomy" id="1922333"/>
    <lineage>
        <taxon>Bacteria</taxon>
        <taxon>Pseudomonadati</taxon>
        <taxon>Pseudomonadota</taxon>
        <taxon>Alphaproteobacteria</taxon>
        <taxon>Hyphomicrobiales</taxon>
        <taxon>Rhizobiaceae</taxon>
        <taxon>Hoeflea</taxon>
    </lineage>
</organism>
<keyword evidence="1" id="KW-0732">Signal</keyword>
<dbReference type="EMBL" id="JAPJZI010000001">
    <property type="protein sequence ID" value="MDA5397902.1"/>
    <property type="molecule type" value="Genomic_DNA"/>
</dbReference>
<accession>A0A9X3UF17</accession>
<feature type="signal peptide" evidence="1">
    <location>
        <begin position="1"/>
        <end position="30"/>
    </location>
</feature>
<evidence type="ECO:0000256" key="1">
    <source>
        <dbReference type="SAM" id="SignalP"/>
    </source>
</evidence>